<evidence type="ECO:0000259" key="4">
    <source>
        <dbReference type="SMART" id="SM00642"/>
    </source>
</evidence>
<dbReference type="KEGG" id="ssun:H9Q77_00120"/>
<dbReference type="InterPro" id="IPR017853">
    <property type="entry name" value="GH"/>
</dbReference>
<reference evidence="5 6" key="1">
    <citation type="submission" date="2020-08" db="EMBL/GenBank/DDBJ databases">
        <authorList>
            <person name="Liu C."/>
            <person name="Sun Q."/>
        </authorList>
    </citation>
    <scope>NUCLEOTIDE SEQUENCE [LARGE SCALE GENOMIC DNA]</scope>
    <source>
        <strain evidence="5 6">NSJ-8</strain>
    </source>
</reference>
<dbReference type="InterPro" id="IPR013780">
    <property type="entry name" value="Glyco_hydro_b"/>
</dbReference>
<proteinExistence type="inferred from homology"/>
<keyword evidence="2 5" id="KW-0378">Hydrolase</keyword>
<accession>A0A7G9FVQ8</accession>
<dbReference type="SUPFAM" id="SSF51445">
    <property type="entry name" value="(Trans)glycosidases"/>
    <property type="match status" value="1"/>
</dbReference>
<keyword evidence="6" id="KW-1185">Reference proteome</keyword>
<dbReference type="PANTHER" id="PTHR10357">
    <property type="entry name" value="ALPHA-AMYLASE FAMILY MEMBER"/>
    <property type="match status" value="1"/>
</dbReference>
<organism evidence="5 6">
    <name type="scientific">Simiaoa sunii</name>
    <dbReference type="NCBI Taxonomy" id="2763672"/>
    <lineage>
        <taxon>Bacteria</taxon>
        <taxon>Bacillati</taxon>
        <taxon>Bacillota</taxon>
        <taxon>Clostridia</taxon>
        <taxon>Lachnospirales</taxon>
        <taxon>Lachnospiraceae</taxon>
        <taxon>Simiaoa</taxon>
    </lineage>
</organism>
<sequence>MKKEAIQHFNTEEYIYPVKRNELVFKIRCAKKDISKCILVYWDRTKPENQKKQELKCCYRDRLFDYFQAKIIFHQIARYQKYYFELTDSSGNMMYYTANGLQQVIPKSGFFEYLYVNGTDVITFPEWAKGVIYYQIFPERFCNGNRGNDPEGCKPWGTLPDREHHMGGDLQGIIQRIPYLKELGIECIYLNPIFEADFNHKYATTDYFKIDSQFGTEETFRELVDTCHSYGIRIVLDGVFNHTGVHFKPFQDVLEKQEKSRYVKWFHINHYPVEPSHHNYECVGAYKWMPKLDTSNPEVREFILKVMFYWIDHYGIDGWRLDVADEVDPSVWVEARIRIKEKYPDKILLGETWGYAGKMLRGNQMDSVMNYVFRDALRDYIAEKSISVTEFDSRLNHMLAYYKDETDSLLYNLIDSHDTERFLYLCREDKTLLKLAVAFQILFPGSPAIYYGDEVGMTGDNDPDCRRCMEWGENADKDVKNWYQKMIQLRKNYSCIQSGSFRTVIADETTDTYGFVRKDETGSCYVILHRGTKNCKIECPVLERGVFAEVLSGELLREEDIGEAEFLNEDITEYKGKITLQMEPYSVKVIMSSSNSGKKQ</sequence>
<evidence type="ECO:0000313" key="5">
    <source>
        <dbReference type="EMBL" id="QNM02640.1"/>
    </source>
</evidence>
<comment type="similarity">
    <text evidence="1">Belongs to the glycosyl hydrolase 13 family.</text>
</comment>
<dbReference type="GO" id="GO:0005975">
    <property type="term" value="P:carbohydrate metabolic process"/>
    <property type="evidence" value="ECO:0007669"/>
    <property type="project" value="InterPro"/>
</dbReference>
<dbReference type="Gene3D" id="3.90.400.10">
    <property type="entry name" value="Oligo-1,6-glucosidase, Domain 2"/>
    <property type="match status" value="1"/>
</dbReference>
<feature type="domain" description="Glycosyl hydrolase family 13 catalytic" evidence="4">
    <location>
        <begin position="135"/>
        <end position="490"/>
    </location>
</feature>
<dbReference type="Gene3D" id="2.60.40.1180">
    <property type="entry name" value="Golgi alpha-mannosidase II"/>
    <property type="match status" value="1"/>
</dbReference>
<dbReference type="AlphaFoldDB" id="A0A7G9FVQ8"/>
<dbReference type="Gene3D" id="2.60.40.10">
    <property type="entry name" value="Immunoglobulins"/>
    <property type="match status" value="1"/>
</dbReference>
<evidence type="ECO:0000256" key="2">
    <source>
        <dbReference type="ARBA" id="ARBA00022801"/>
    </source>
</evidence>
<protein>
    <submittedName>
        <fullName evidence="5">Glycoside hydrolase family 13 protein</fullName>
    </submittedName>
</protein>
<dbReference type="GO" id="GO:0004553">
    <property type="term" value="F:hydrolase activity, hydrolyzing O-glycosyl compounds"/>
    <property type="evidence" value="ECO:0007669"/>
    <property type="project" value="InterPro"/>
</dbReference>
<dbReference type="RefSeq" id="WP_249326293.1">
    <property type="nucleotide sequence ID" value="NZ_CP060633.1"/>
</dbReference>
<gene>
    <name evidence="5" type="ORF">H9Q77_00120</name>
</gene>
<dbReference type="CDD" id="cd02857">
    <property type="entry name" value="E_set_CDase_PDE_N"/>
    <property type="match status" value="1"/>
</dbReference>
<dbReference type="PANTHER" id="PTHR10357:SF210">
    <property type="entry name" value="MALTODEXTRIN GLUCOSIDASE"/>
    <property type="match status" value="1"/>
</dbReference>
<dbReference type="EMBL" id="CP060633">
    <property type="protein sequence ID" value="QNM02640.1"/>
    <property type="molecule type" value="Genomic_DNA"/>
</dbReference>
<dbReference type="InterPro" id="IPR045857">
    <property type="entry name" value="O16G_dom_2"/>
</dbReference>
<dbReference type="Pfam" id="PF00128">
    <property type="entry name" value="Alpha-amylase"/>
    <property type="match status" value="1"/>
</dbReference>
<evidence type="ECO:0000256" key="3">
    <source>
        <dbReference type="ARBA" id="ARBA00023295"/>
    </source>
</evidence>
<dbReference type="InterPro" id="IPR014756">
    <property type="entry name" value="Ig_E-set"/>
</dbReference>
<dbReference type="SUPFAM" id="SSF51011">
    <property type="entry name" value="Glycosyl hydrolase domain"/>
    <property type="match status" value="1"/>
</dbReference>
<evidence type="ECO:0000256" key="1">
    <source>
        <dbReference type="ARBA" id="ARBA00008061"/>
    </source>
</evidence>
<dbReference type="InterPro" id="IPR006047">
    <property type="entry name" value="GH13_cat_dom"/>
</dbReference>
<dbReference type="InterPro" id="IPR004185">
    <property type="entry name" value="Glyco_hydro_13_lg-like_dom"/>
</dbReference>
<dbReference type="Gene3D" id="3.20.20.80">
    <property type="entry name" value="Glycosidases"/>
    <property type="match status" value="1"/>
</dbReference>
<dbReference type="SMART" id="SM00642">
    <property type="entry name" value="Aamy"/>
    <property type="match status" value="1"/>
</dbReference>
<dbReference type="CDD" id="cd11338">
    <property type="entry name" value="AmyAc_CMD"/>
    <property type="match status" value="1"/>
</dbReference>
<keyword evidence="3" id="KW-0326">Glycosidase</keyword>
<dbReference type="SUPFAM" id="SSF81296">
    <property type="entry name" value="E set domains"/>
    <property type="match status" value="1"/>
</dbReference>
<dbReference type="Pfam" id="PF02903">
    <property type="entry name" value="Alpha-amylase_N"/>
    <property type="match status" value="1"/>
</dbReference>
<dbReference type="InterPro" id="IPR013783">
    <property type="entry name" value="Ig-like_fold"/>
</dbReference>
<evidence type="ECO:0000313" key="6">
    <source>
        <dbReference type="Proteomes" id="UP000515981"/>
    </source>
</evidence>
<name>A0A7G9FVQ8_9FIRM</name>
<dbReference type="Proteomes" id="UP000515981">
    <property type="component" value="Chromosome"/>
</dbReference>